<feature type="chain" id="PRO_5032551471" description="Basement membrane-specific heparan sulfate proteoglycan core protein" evidence="9">
    <location>
        <begin position="28"/>
        <end position="2064"/>
    </location>
</feature>
<dbReference type="PANTHER" id="PTHR45080">
    <property type="entry name" value="CONTACTIN 5"/>
    <property type="match status" value="1"/>
</dbReference>
<dbReference type="Pfam" id="PF24973">
    <property type="entry name" value="EGF_LMN_ATRN"/>
    <property type="match status" value="1"/>
</dbReference>
<keyword evidence="1 9" id="KW-0732">Signal</keyword>
<dbReference type="Gene3D" id="2.10.25.10">
    <property type="entry name" value="Laminin"/>
    <property type="match status" value="1"/>
</dbReference>
<dbReference type="EMBL" id="CAJOAY010000804">
    <property type="protein sequence ID" value="CAF3738210.1"/>
    <property type="molecule type" value="Genomic_DNA"/>
</dbReference>
<dbReference type="InterPro" id="IPR000034">
    <property type="entry name" value="Laminin_IV"/>
</dbReference>
<dbReference type="GO" id="GO:0005886">
    <property type="term" value="C:plasma membrane"/>
    <property type="evidence" value="ECO:0007669"/>
    <property type="project" value="TreeGrafter"/>
</dbReference>
<dbReference type="SUPFAM" id="SSF57424">
    <property type="entry name" value="LDL receptor-like module"/>
    <property type="match status" value="3"/>
</dbReference>
<dbReference type="PROSITE" id="PS01248">
    <property type="entry name" value="EGF_LAM_1"/>
    <property type="match status" value="2"/>
</dbReference>
<feature type="disulfide bond" evidence="6">
    <location>
        <begin position="777"/>
        <end position="795"/>
    </location>
</feature>
<dbReference type="Gene3D" id="2.60.40.10">
    <property type="entry name" value="Immunoglobulins"/>
    <property type="match status" value="9"/>
</dbReference>
<gene>
    <name evidence="13" type="ORF">OKA104_LOCUS14929</name>
</gene>
<dbReference type="PROSITE" id="PS50068">
    <property type="entry name" value="LDLRA_2"/>
    <property type="match status" value="3"/>
</dbReference>
<dbReference type="InterPro" id="IPR056863">
    <property type="entry name" value="LMN_ATRN_NET-like_EGF"/>
</dbReference>
<dbReference type="Gene3D" id="2.40.128.620">
    <property type="match status" value="1"/>
</dbReference>
<feature type="domain" description="Ig-like" evidence="11">
    <location>
        <begin position="1635"/>
        <end position="1721"/>
    </location>
</feature>
<reference evidence="13" key="1">
    <citation type="submission" date="2021-02" db="EMBL/GenBank/DDBJ databases">
        <authorList>
            <person name="Nowell W R."/>
        </authorList>
    </citation>
    <scope>NUCLEOTIDE SEQUENCE</scope>
</reference>
<dbReference type="Gene3D" id="4.10.400.10">
    <property type="entry name" value="Low-density Lipoprotein Receptor"/>
    <property type="match status" value="2"/>
</dbReference>
<evidence type="ECO:0000256" key="7">
    <source>
        <dbReference type="PROSITE-ProRule" id="PRU00460"/>
    </source>
</evidence>
<dbReference type="FunFam" id="2.10.25.10:FF:000188">
    <property type="entry name" value="Laminin subunit gamma 2"/>
    <property type="match status" value="2"/>
</dbReference>
<evidence type="ECO:0000313" key="14">
    <source>
        <dbReference type="Proteomes" id="UP000663881"/>
    </source>
</evidence>
<dbReference type="SMART" id="SM00408">
    <property type="entry name" value="IGc2"/>
    <property type="match status" value="6"/>
</dbReference>
<dbReference type="PROSITE" id="PS50027">
    <property type="entry name" value="EGF_LAM_2"/>
    <property type="match status" value="2"/>
</dbReference>
<evidence type="ECO:0000256" key="8">
    <source>
        <dbReference type="SAM" id="MobiDB-lite"/>
    </source>
</evidence>
<dbReference type="InterPro" id="IPR002172">
    <property type="entry name" value="LDrepeatLR_classA_rpt"/>
</dbReference>
<feature type="domain" description="Laminin IV type A" evidence="12">
    <location>
        <begin position="1142"/>
        <end position="1325"/>
    </location>
</feature>
<feature type="domain" description="Ig-like" evidence="11">
    <location>
        <begin position="1959"/>
        <end position="2047"/>
    </location>
</feature>
<dbReference type="Pfam" id="PF13927">
    <property type="entry name" value="Ig_3"/>
    <property type="match status" value="2"/>
</dbReference>
<keyword evidence="4" id="KW-0325">Glycoprotein</keyword>
<dbReference type="Pfam" id="PF00053">
    <property type="entry name" value="EGF_laminin"/>
    <property type="match status" value="3"/>
</dbReference>
<comment type="caution">
    <text evidence="7">Lacks conserved residue(s) required for the propagation of feature annotation.</text>
</comment>
<feature type="region of interest" description="Disordered" evidence="8">
    <location>
        <begin position="31"/>
        <end position="105"/>
    </location>
</feature>
<dbReference type="PRINTS" id="PR00261">
    <property type="entry name" value="LDLRECEPTOR"/>
</dbReference>
<feature type="compositionally biased region" description="Polar residues" evidence="8">
    <location>
        <begin position="90"/>
        <end position="105"/>
    </location>
</feature>
<evidence type="ECO:0000256" key="4">
    <source>
        <dbReference type="ARBA" id="ARBA00023180"/>
    </source>
</evidence>
<organism evidence="13 14">
    <name type="scientific">Adineta steineri</name>
    <dbReference type="NCBI Taxonomy" id="433720"/>
    <lineage>
        <taxon>Eukaryota</taxon>
        <taxon>Metazoa</taxon>
        <taxon>Spiralia</taxon>
        <taxon>Gnathifera</taxon>
        <taxon>Rotifera</taxon>
        <taxon>Eurotatoria</taxon>
        <taxon>Bdelloidea</taxon>
        <taxon>Adinetida</taxon>
        <taxon>Adinetidae</taxon>
        <taxon>Adineta</taxon>
    </lineage>
</organism>
<dbReference type="SMART" id="SM00192">
    <property type="entry name" value="LDLa"/>
    <property type="match status" value="3"/>
</dbReference>
<feature type="disulfide bond" evidence="7">
    <location>
        <begin position="1382"/>
        <end position="1391"/>
    </location>
</feature>
<dbReference type="Pfam" id="PF00057">
    <property type="entry name" value="Ldl_recept_a"/>
    <property type="match status" value="3"/>
</dbReference>
<evidence type="ECO:0000256" key="6">
    <source>
        <dbReference type="PROSITE-ProRule" id="PRU00124"/>
    </source>
</evidence>
<dbReference type="InterPro" id="IPR007110">
    <property type="entry name" value="Ig-like_dom"/>
</dbReference>
<dbReference type="InterPro" id="IPR013783">
    <property type="entry name" value="Ig-like_fold"/>
</dbReference>
<dbReference type="GO" id="GO:0030154">
    <property type="term" value="P:cell differentiation"/>
    <property type="evidence" value="ECO:0007669"/>
    <property type="project" value="UniProtKB-ARBA"/>
</dbReference>
<dbReference type="GO" id="GO:0005604">
    <property type="term" value="C:basement membrane"/>
    <property type="evidence" value="ECO:0007669"/>
    <property type="project" value="UniProtKB-ARBA"/>
</dbReference>
<evidence type="ECO:0000259" key="11">
    <source>
        <dbReference type="PROSITE" id="PS50835"/>
    </source>
</evidence>
<dbReference type="SMART" id="SM00180">
    <property type="entry name" value="EGF_Lam"/>
    <property type="match status" value="4"/>
</dbReference>
<dbReference type="PROSITE" id="PS51115">
    <property type="entry name" value="LAMININ_IVA"/>
    <property type="match status" value="1"/>
</dbReference>
<evidence type="ECO:0000256" key="1">
    <source>
        <dbReference type="ARBA" id="ARBA00022729"/>
    </source>
</evidence>
<evidence type="ECO:0000259" key="12">
    <source>
        <dbReference type="PROSITE" id="PS51115"/>
    </source>
</evidence>
<dbReference type="CDD" id="cd00055">
    <property type="entry name" value="EGF_Lam"/>
    <property type="match status" value="4"/>
</dbReference>
<dbReference type="PROSITE" id="PS50835">
    <property type="entry name" value="IG_LIKE"/>
    <property type="match status" value="7"/>
</dbReference>
<keyword evidence="5 7" id="KW-0424">Laminin EGF-like domain</keyword>
<dbReference type="InterPro" id="IPR003598">
    <property type="entry name" value="Ig_sub2"/>
</dbReference>
<keyword evidence="3 7" id="KW-1015">Disulfide bond</keyword>
<dbReference type="InterPro" id="IPR002049">
    <property type="entry name" value="LE_dom"/>
</dbReference>
<keyword evidence="2" id="KW-0677">Repeat</keyword>
<accession>A0A818XBP1</accession>
<sequence length="2064" mass="224988">MDVKIITGFLLWFCFIASLSISQTASATLDSRQRFRRQDAEVTSAPTDTAAITESAKVNKDQPDGAAAPQVSTAEPEPTNPQVSLFGRETGSTANPDTTNSDVTEASVTKDGKIVTAILNDGTTIVLPPGTTATVNAEDLTTVATETIEPAATGIVVDGTTIGAATVEAVTVDVNGTSDATADENVTSVDLETSTIILVDNGTDIFTSIKPDGSDTEQDNATAIIIEGTTIVNENVTIDSNATTIVYNETATDINIGLTTISSNDTTSENDTISATTSETATVDEAEDDAINDDDDVITITSKDRRTENKTIATIDDVEYYDDPDEDIIIEYRSPITTTKSTTTTIEDTEYYDDEVDIDGVVRSIDTTVATTTTIIITTQRVVHEILGTEDDVEYYDVDDDDEENESEVIKGNQTFKESLYPDKIQVNPIILKANATTPAPAQPTPSIRVELRVVVSPEILQVQRGQTYEITCSVYGADASTTIYWIQEEPERRYALIDAADPNDKQITMSQVALRSRITIDDLSKIGKYTCMAQDAAGNSGSAILSMQEGYSQAPPVRPGGYPHAPSGSGHQYLRIIAPDMTDGDYVEIQCEGASPDDEGRIQWFFNNRLLNDEQPLYPRGKTLHIRPISRPYLGNYRCSIPGSSYADGNSVLTFGGPSQPAEGPSAGGFTITIEIIQGQTAQGQAQEGSQVILQAIPNDQVTSYRWTFTSNQGTVDRGYSAQLVIPRATDQDSGVYTCEAISARGQSARGSTNLYVTSGYVQPAPSQCRPDEATCRNGRCIPRAYLYDGKNDCGDNSDEAGSGSGDQCQPSELRCTNSGHGRKCVQKFWMCDGDRDCDDGSDEDQRYCELLPRQRYCKPSEFHCGGPNATSPNPVCIPRSFQCDGYNDCPDRSDEIGCVKPAVVSSPQRQIQVNAGQTLTIQCQARGSPAPYINWRLNWGHVCNDGSDNGRCTMAQSIDPHDPSLVTGTLTVLNVHTADGGAYSCEALNNQGFIFAVPDAIVDIIITDQRVSPRPPPSPCNCHGHSTQCTPDGRCINCQHNTVGDDCGTCAPGYQGDARRGTVYDCVSGRPSRCDPSGTHMERGGRCICKYNVEGDLCNQCKRSHYYLNPVTPNGCLACFCSGVSTDCTSTDWRRQAVPLPLNNWNAVPKTFATDRYEAGNKIQQRQGGREIALDQSSLGRPANDVLYWKAPKDILGNVVTLYDGNIDIHFVNDGADGQTSSNDELIWLRGNNIDLIHKLPQSQQFQAGKNSTYSVPCNERTFTRKDGTYIDRENILMALSDLDTLLIKINPIGGKRNAVLSGVTLNVAARDGYADAALTVESCRCPANYTGTSCEKCAEGYGRPHPLVGIYLGQCWSCRSLCHDRSDRCDRETGKCFDCQGNSEGDRCERCRPGYVLDARINQCVRQDQYSPYQPQPQPYVPGTRGSYYIDHRPYDASGTTPLSIVLDGSQPEQRIPLQVLNTHPQSVVWGRTDGSPLPAGVVQEGNDLVFRNPSAEQAGNYISTITHPDGTIERVAIYLDYRPGQPQPAVPSYGYPVFSPASPLTINEGTSHLIQPQGSYYRAQWRRDGGQALPSGVYQNGNGLQITGARPDHSGTYYCELYGPDGTPITVPYVIHVQHDGRAPVASGGPPRIRIEPRTINLKEGQRMIVRYTVSSQDPIEVMWNKLTDQGHQPIPGLFTVEQDRLTLQRATLDASGTYQVIVRNQHGEDRQELYINVEPRRGRGRVPQSGAPQIRIQQDQYQVGYGETIDIAPTIHGESGATITWSRDGTPYLPEGVTARSDGALRIEGRSSDIGGRYTLDVVNPYGRVSSIINVQWKEASGQHGSYGASHDDGSRSYIDVRLESRDEQSHQIGRDIHLQCSVYGSIEHPYEYTFTKDGRSLENNVEVHPSGLIIIRNAQANDAGRYRCEVSFPRAPEVGPREASYDLRIEGGSAGSAASYDHGGEHQQQGDFVEVTVEPTEVTLGRGEKANLTCHIKGAQQYTVTWGKYAHDTSLPNYANQQGNSVIIAPTADTPAEQMYFQCSVEVPGQNRAHLAYAPVSIRAGDNLHKKKKKRRSS</sequence>
<dbReference type="Pfam" id="PF00052">
    <property type="entry name" value="Laminin_B"/>
    <property type="match status" value="1"/>
</dbReference>
<dbReference type="InterPro" id="IPR023415">
    <property type="entry name" value="LDLR_class-A_CS"/>
</dbReference>
<feature type="domain" description="Ig-like" evidence="11">
    <location>
        <begin position="567"/>
        <end position="655"/>
    </location>
</feature>
<evidence type="ECO:0000313" key="13">
    <source>
        <dbReference type="EMBL" id="CAF3738210.1"/>
    </source>
</evidence>
<feature type="domain" description="Ig-like" evidence="11">
    <location>
        <begin position="446"/>
        <end position="547"/>
    </location>
</feature>
<evidence type="ECO:0000256" key="3">
    <source>
        <dbReference type="ARBA" id="ARBA00023157"/>
    </source>
</evidence>
<dbReference type="InterPro" id="IPR036055">
    <property type="entry name" value="LDL_receptor-like_sf"/>
</dbReference>
<feature type="signal peptide" evidence="9">
    <location>
        <begin position="1"/>
        <end position="27"/>
    </location>
</feature>
<dbReference type="Gene3D" id="2.170.300.10">
    <property type="entry name" value="Tie2 ligand-binding domain superfamily"/>
    <property type="match status" value="2"/>
</dbReference>
<evidence type="ECO:0000259" key="10">
    <source>
        <dbReference type="PROSITE" id="PS50027"/>
    </source>
</evidence>
<feature type="disulfide bond" evidence="6">
    <location>
        <begin position="885"/>
        <end position="900"/>
    </location>
</feature>
<name>A0A818XBP1_9BILA</name>
<dbReference type="SMART" id="SM00281">
    <property type="entry name" value="LamB"/>
    <property type="match status" value="1"/>
</dbReference>
<dbReference type="InterPro" id="IPR013098">
    <property type="entry name" value="Ig_I-set"/>
</dbReference>
<feature type="domain" description="Laminin EGF-like" evidence="10">
    <location>
        <begin position="1022"/>
        <end position="1070"/>
    </location>
</feature>
<dbReference type="CDD" id="cd00112">
    <property type="entry name" value="LDLa"/>
    <property type="match status" value="2"/>
</dbReference>
<evidence type="ECO:0000256" key="9">
    <source>
        <dbReference type="SAM" id="SignalP"/>
    </source>
</evidence>
<dbReference type="InterPro" id="IPR003599">
    <property type="entry name" value="Ig_sub"/>
</dbReference>
<dbReference type="InterPro" id="IPR000742">
    <property type="entry name" value="EGF"/>
</dbReference>
<comment type="caution">
    <text evidence="13">The sequence shown here is derived from an EMBL/GenBank/DDBJ whole genome shotgun (WGS) entry which is preliminary data.</text>
</comment>
<dbReference type="PANTHER" id="PTHR45080:SF8">
    <property type="entry name" value="IG-LIKE DOMAIN-CONTAINING PROTEIN"/>
    <property type="match status" value="1"/>
</dbReference>
<evidence type="ECO:0000256" key="2">
    <source>
        <dbReference type="ARBA" id="ARBA00022737"/>
    </source>
</evidence>
<evidence type="ECO:0008006" key="15">
    <source>
        <dbReference type="Google" id="ProtNLM"/>
    </source>
</evidence>
<feature type="domain" description="Laminin EGF-like" evidence="10">
    <location>
        <begin position="1361"/>
        <end position="1409"/>
    </location>
</feature>
<dbReference type="PROSITE" id="PS01209">
    <property type="entry name" value="LDLRA_1"/>
    <property type="match status" value="2"/>
</dbReference>
<protein>
    <recommendedName>
        <fullName evidence="15">Basement membrane-specific heparan sulfate proteoglycan core protein</fullName>
    </recommendedName>
</protein>
<dbReference type="PROSITE" id="PS00022">
    <property type="entry name" value="EGF_1"/>
    <property type="match status" value="1"/>
</dbReference>
<dbReference type="SUPFAM" id="SSF48726">
    <property type="entry name" value="Immunoglobulin"/>
    <property type="match status" value="8"/>
</dbReference>
<evidence type="ECO:0000256" key="5">
    <source>
        <dbReference type="ARBA" id="ARBA00023292"/>
    </source>
</evidence>
<feature type="domain" description="Ig-like" evidence="11">
    <location>
        <begin position="903"/>
        <end position="992"/>
    </location>
</feature>
<dbReference type="InterPro" id="IPR050958">
    <property type="entry name" value="Cell_Adh-Cytoskel_Orgn"/>
</dbReference>
<feature type="domain" description="Ig-like" evidence="11">
    <location>
        <begin position="666"/>
        <end position="759"/>
    </location>
</feature>
<feature type="disulfide bond" evidence="6">
    <location>
        <begin position="770"/>
        <end position="782"/>
    </location>
</feature>
<dbReference type="GO" id="GO:0007156">
    <property type="term" value="P:homophilic cell adhesion via plasma membrane adhesion molecules"/>
    <property type="evidence" value="ECO:0007669"/>
    <property type="project" value="TreeGrafter"/>
</dbReference>
<dbReference type="InterPro" id="IPR036179">
    <property type="entry name" value="Ig-like_dom_sf"/>
</dbReference>
<dbReference type="Pfam" id="PF07679">
    <property type="entry name" value="I-set"/>
    <property type="match status" value="2"/>
</dbReference>
<dbReference type="SUPFAM" id="SSF57196">
    <property type="entry name" value="EGF/Laminin"/>
    <property type="match status" value="2"/>
</dbReference>
<feature type="compositionally biased region" description="Basic and acidic residues" evidence="8">
    <location>
        <begin position="31"/>
        <end position="40"/>
    </location>
</feature>
<dbReference type="SMART" id="SM00409">
    <property type="entry name" value="IG"/>
    <property type="match status" value="8"/>
</dbReference>
<dbReference type="Proteomes" id="UP000663881">
    <property type="component" value="Unassembled WGS sequence"/>
</dbReference>
<feature type="disulfide bond" evidence="7">
    <location>
        <begin position="1040"/>
        <end position="1049"/>
    </location>
</feature>
<feature type="domain" description="Ig-like" evidence="11">
    <location>
        <begin position="1859"/>
        <end position="1930"/>
    </location>
</feature>
<proteinExistence type="predicted"/>